<feature type="region of interest" description="Disordered" evidence="1">
    <location>
        <begin position="1"/>
        <end position="50"/>
    </location>
</feature>
<dbReference type="EMBL" id="AP005753">
    <property type="protein sequence ID" value="BAD36343.1"/>
    <property type="molecule type" value="Genomic_DNA"/>
</dbReference>
<feature type="compositionally biased region" description="Low complexity" evidence="1">
    <location>
        <begin position="26"/>
        <end position="35"/>
    </location>
</feature>
<dbReference type="AlphaFoldDB" id="Q69MF0"/>
<evidence type="ECO:0000313" key="3">
    <source>
        <dbReference type="EMBL" id="BAD36343.1"/>
    </source>
</evidence>
<feature type="compositionally biased region" description="Low complexity" evidence="1">
    <location>
        <begin position="10"/>
        <end position="19"/>
    </location>
</feature>
<sequence>MVAGGDHRGAGASLPSAAPARPPSGAPSRLPSGPGRQPPAPADAAASEDPLFVEVEAVVWESEQGKSHHP</sequence>
<accession>Q69MF0</accession>
<name>Q69MF0_ORYSJ</name>
<protein>
    <submittedName>
        <fullName evidence="3">HGWP repeat containing protein-like</fullName>
    </submittedName>
</protein>
<dbReference type="Proteomes" id="UP000000763">
    <property type="component" value="Chromosome 9"/>
</dbReference>
<organism evidence="3 4">
    <name type="scientific">Oryza sativa subsp. japonica</name>
    <name type="common">Rice</name>
    <dbReference type="NCBI Taxonomy" id="39947"/>
    <lineage>
        <taxon>Eukaryota</taxon>
        <taxon>Viridiplantae</taxon>
        <taxon>Streptophyta</taxon>
        <taxon>Embryophyta</taxon>
        <taxon>Tracheophyta</taxon>
        <taxon>Spermatophyta</taxon>
        <taxon>Magnoliopsida</taxon>
        <taxon>Liliopsida</taxon>
        <taxon>Poales</taxon>
        <taxon>Poaceae</taxon>
        <taxon>BOP clade</taxon>
        <taxon>Oryzoideae</taxon>
        <taxon>Oryzeae</taxon>
        <taxon>Oryzinae</taxon>
        <taxon>Oryza</taxon>
        <taxon>Oryza sativa</taxon>
    </lineage>
</organism>
<reference evidence="2" key="1">
    <citation type="submission" date="2002-09" db="EMBL/GenBank/DDBJ databases">
        <title>Oryza sativa nipponbare(GA3) genomic DNA, chromosome 9, BAC clone:OJ1261_A08.</title>
        <authorList>
            <person name="Sasaki T."/>
            <person name="Matsumoto T."/>
            <person name="Hattori M."/>
            <person name="Sakaki Y."/>
            <person name="Katayose Y."/>
        </authorList>
    </citation>
    <scope>NUCLEOTIDE SEQUENCE</scope>
</reference>
<gene>
    <name evidence="2" type="ORF">OJ1261_A08.24</name>
    <name evidence="3" type="ORF">OSJNBa0084L05.34</name>
</gene>
<reference evidence="3" key="2">
    <citation type="submission" date="2002-09" db="EMBL/GenBank/DDBJ databases">
        <title>Oryza sativa nipponbare(GA3) genomic DNA, chromosome 9, BAC clone:OSJNBa0084L05.</title>
        <authorList>
            <person name="Sasaki T."/>
            <person name="Matsumoto T."/>
            <person name="Katayose Y."/>
        </authorList>
    </citation>
    <scope>NUCLEOTIDE SEQUENCE</scope>
</reference>
<evidence type="ECO:0000313" key="4">
    <source>
        <dbReference type="Proteomes" id="UP000000763"/>
    </source>
</evidence>
<evidence type="ECO:0000256" key="1">
    <source>
        <dbReference type="SAM" id="MobiDB-lite"/>
    </source>
</evidence>
<dbReference type="EMBL" id="AP005722">
    <property type="protein sequence ID" value="BAD36277.1"/>
    <property type="molecule type" value="Genomic_DNA"/>
</dbReference>
<reference evidence="4" key="3">
    <citation type="journal article" date="2005" name="Nature">
        <title>The map-based sequence of the rice genome.</title>
        <authorList>
            <consortium name="International rice genome sequencing project (IRGSP)"/>
            <person name="Matsumoto T."/>
            <person name="Wu J."/>
            <person name="Kanamori H."/>
            <person name="Katayose Y."/>
            <person name="Fujisawa M."/>
            <person name="Namiki N."/>
            <person name="Mizuno H."/>
            <person name="Yamamoto K."/>
            <person name="Antonio B.A."/>
            <person name="Baba T."/>
            <person name="Sakata K."/>
            <person name="Nagamura Y."/>
            <person name="Aoki H."/>
            <person name="Arikawa K."/>
            <person name="Arita K."/>
            <person name="Bito T."/>
            <person name="Chiden Y."/>
            <person name="Fujitsuka N."/>
            <person name="Fukunaka R."/>
            <person name="Hamada M."/>
            <person name="Harada C."/>
            <person name="Hayashi A."/>
            <person name="Hijishita S."/>
            <person name="Honda M."/>
            <person name="Hosokawa S."/>
            <person name="Ichikawa Y."/>
            <person name="Idonuma A."/>
            <person name="Iijima M."/>
            <person name="Ikeda M."/>
            <person name="Ikeno M."/>
            <person name="Ito K."/>
            <person name="Ito S."/>
            <person name="Ito T."/>
            <person name="Ito Y."/>
            <person name="Ito Y."/>
            <person name="Iwabuchi A."/>
            <person name="Kamiya K."/>
            <person name="Karasawa W."/>
            <person name="Kurita K."/>
            <person name="Katagiri S."/>
            <person name="Kikuta A."/>
            <person name="Kobayashi H."/>
            <person name="Kobayashi N."/>
            <person name="Machita K."/>
            <person name="Maehara T."/>
            <person name="Masukawa M."/>
            <person name="Mizubayashi T."/>
            <person name="Mukai Y."/>
            <person name="Nagasaki H."/>
            <person name="Nagata Y."/>
            <person name="Naito S."/>
            <person name="Nakashima M."/>
            <person name="Nakama Y."/>
            <person name="Nakamichi Y."/>
            <person name="Nakamura M."/>
            <person name="Meguro A."/>
            <person name="Negishi M."/>
            <person name="Ohta I."/>
            <person name="Ohta T."/>
            <person name="Okamoto M."/>
            <person name="Ono N."/>
            <person name="Saji S."/>
            <person name="Sakaguchi M."/>
            <person name="Sakai K."/>
            <person name="Shibata M."/>
            <person name="Shimokawa T."/>
            <person name="Song J."/>
            <person name="Takazaki Y."/>
            <person name="Terasawa K."/>
            <person name="Tsugane M."/>
            <person name="Tsuji K."/>
            <person name="Ueda S."/>
            <person name="Waki K."/>
            <person name="Yamagata H."/>
            <person name="Yamamoto M."/>
            <person name="Yamamoto S."/>
            <person name="Yamane H."/>
            <person name="Yoshiki S."/>
            <person name="Yoshihara R."/>
            <person name="Yukawa K."/>
            <person name="Zhong H."/>
            <person name="Yano M."/>
            <person name="Yuan Q."/>
            <person name="Ouyang S."/>
            <person name="Liu J."/>
            <person name="Jones K.M."/>
            <person name="Gansberger K."/>
            <person name="Moffat K."/>
            <person name="Hill J."/>
            <person name="Bera J."/>
            <person name="Fadrosh D."/>
            <person name="Jin S."/>
            <person name="Johri S."/>
            <person name="Kim M."/>
            <person name="Overton L."/>
            <person name="Reardon M."/>
            <person name="Tsitrin T."/>
            <person name="Vuong H."/>
            <person name="Weaver B."/>
            <person name="Ciecko A."/>
            <person name="Tallon L."/>
            <person name="Jackson J."/>
            <person name="Pai G."/>
            <person name="Aken S.V."/>
            <person name="Utterback T."/>
            <person name="Reidmuller S."/>
            <person name="Feldblyum T."/>
            <person name="Hsiao J."/>
            <person name="Zismann V."/>
            <person name="Iobst S."/>
            <person name="de Vazeille A.R."/>
            <person name="Buell C.R."/>
            <person name="Ying K."/>
            <person name="Li Y."/>
            <person name="Lu T."/>
            <person name="Huang Y."/>
            <person name="Zhao Q."/>
            <person name="Feng Q."/>
            <person name="Zhang L."/>
            <person name="Zhu J."/>
            <person name="Weng Q."/>
            <person name="Mu J."/>
            <person name="Lu Y."/>
            <person name="Fan D."/>
            <person name="Liu Y."/>
            <person name="Guan J."/>
            <person name="Zhang Y."/>
            <person name="Yu S."/>
            <person name="Liu X."/>
            <person name="Zhang Y."/>
            <person name="Hong G."/>
            <person name="Han B."/>
            <person name="Choisne N."/>
            <person name="Demange N."/>
            <person name="Orjeda G."/>
            <person name="Samain S."/>
            <person name="Cattolico L."/>
            <person name="Pelletier E."/>
            <person name="Couloux A."/>
            <person name="Segurens B."/>
            <person name="Wincker P."/>
            <person name="D'Hont A."/>
            <person name="Scarpelli C."/>
            <person name="Weissenbach J."/>
            <person name="Salanoubat M."/>
            <person name="Quetier F."/>
            <person name="Yu Y."/>
            <person name="Kim H.R."/>
            <person name="Rambo T."/>
            <person name="Currie J."/>
            <person name="Collura K."/>
            <person name="Luo M."/>
            <person name="Yang T."/>
            <person name="Ammiraju J.S.S."/>
            <person name="Engler F."/>
            <person name="Soderlund C."/>
            <person name="Wing R.A."/>
            <person name="Palmer L.E."/>
            <person name="de la Bastide M."/>
            <person name="Spiegel L."/>
            <person name="Nascimento L."/>
            <person name="Zutavern T."/>
            <person name="O'Shaughnessy A."/>
            <person name="Dike S."/>
            <person name="Dedhia N."/>
            <person name="Preston R."/>
            <person name="Balija V."/>
            <person name="McCombie W.R."/>
            <person name="Chow T."/>
            <person name="Chen H."/>
            <person name="Chung M."/>
            <person name="Chen C."/>
            <person name="Shaw J."/>
            <person name="Wu H."/>
            <person name="Hsiao K."/>
            <person name="Chao Y."/>
            <person name="Chu M."/>
            <person name="Cheng C."/>
            <person name="Hour A."/>
            <person name="Lee P."/>
            <person name="Lin S."/>
            <person name="Lin Y."/>
            <person name="Liou J."/>
            <person name="Liu S."/>
            <person name="Hsing Y."/>
            <person name="Raghuvanshi S."/>
            <person name="Mohanty A."/>
            <person name="Bharti A.K."/>
            <person name="Gaur A."/>
            <person name="Gupta V."/>
            <person name="Kumar D."/>
            <person name="Ravi V."/>
            <person name="Vij S."/>
            <person name="Kapur A."/>
            <person name="Khurana P."/>
            <person name="Khurana P."/>
            <person name="Khurana J.P."/>
            <person name="Tyagi A.K."/>
            <person name="Gaikwad K."/>
            <person name="Singh A."/>
            <person name="Dalal V."/>
            <person name="Srivastava S."/>
            <person name="Dixit A."/>
            <person name="Pal A.K."/>
            <person name="Ghazi I.A."/>
            <person name="Yadav M."/>
            <person name="Pandit A."/>
            <person name="Bhargava A."/>
            <person name="Sureshbabu K."/>
            <person name="Batra K."/>
            <person name="Sharma T.R."/>
            <person name="Mohapatra T."/>
            <person name="Singh N.K."/>
            <person name="Messing J."/>
            <person name="Nelson A.B."/>
            <person name="Fuks G."/>
            <person name="Kavchok S."/>
            <person name="Keizer G."/>
            <person name="Linton E."/>
            <person name="Llaca V."/>
            <person name="Song R."/>
            <person name="Tanyolac B."/>
            <person name="Young S."/>
            <person name="Ho-Il K."/>
            <person name="Hahn J.H."/>
            <person name="Sangsakoo G."/>
            <person name="Vanavichit A."/>
            <person name="de Mattos Luiz.A.T."/>
            <person name="Zimmer P.D."/>
            <person name="Malone G."/>
            <person name="Dellagostin O."/>
            <person name="de Oliveira A.C."/>
            <person name="Bevan M."/>
            <person name="Bancroft I."/>
            <person name="Minx P."/>
            <person name="Cordum H."/>
            <person name="Wilson R."/>
            <person name="Cheng Z."/>
            <person name="Jin W."/>
            <person name="Jiang J."/>
            <person name="Leong S.A."/>
            <person name="Iwama H."/>
            <person name="Gojobori T."/>
            <person name="Itoh T."/>
            <person name="Niimura Y."/>
            <person name="Fujii Y."/>
            <person name="Habara T."/>
            <person name="Sakai H."/>
            <person name="Sato Y."/>
            <person name="Wilson G."/>
            <person name="Kumar K."/>
            <person name="McCouch S."/>
            <person name="Juretic N."/>
            <person name="Hoen D."/>
            <person name="Wright S."/>
            <person name="Bruskiewich R."/>
            <person name="Bureau T."/>
            <person name="Miyao A."/>
            <person name="Hirochika H."/>
            <person name="Nishikawa T."/>
            <person name="Kadowaki K."/>
            <person name="Sugiura M."/>
            <person name="Burr B."/>
            <person name="Sasaki T."/>
        </authorList>
    </citation>
    <scope>NUCLEOTIDE SEQUENCE [LARGE SCALE GENOMIC DNA]</scope>
    <source>
        <strain evidence="4">cv. Nipponbare</strain>
    </source>
</reference>
<reference evidence="4" key="4">
    <citation type="journal article" date="2008" name="Nucleic Acids Res.">
        <title>The rice annotation project database (RAP-DB): 2008 update.</title>
        <authorList>
            <consortium name="The rice annotation project (RAP)"/>
        </authorList>
    </citation>
    <scope>GENOME REANNOTATION</scope>
    <source>
        <strain evidence="4">cv. Nipponbare</strain>
    </source>
</reference>
<proteinExistence type="predicted"/>
<evidence type="ECO:0000313" key="2">
    <source>
        <dbReference type="EMBL" id="BAD36277.1"/>
    </source>
</evidence>